<accession>A0A8J6HIF8</accession>
<dbReference type="Proteomes" id="UP000719412">
    <property type="component" value="Unassembled WGS sequence"/>
</dbReference>
<comment type="caution">
    <text evidence="2">The sequence shown here is derived from an EMBL/GenBank/DDBJ whole genome shotgun (WGS) entry which is preliminary data.</text>
</comment>
<feature type="compositionally biased region" description="Polar residues" evidence="1">
    <location>
        <begin position="8"/>
        <end position="18"/>
    </location>
</feature>
<organism evidence="2 3">
    <name type="scientific">Tenebrio molitor</name>
    <name type="common">Yellow mealworm beetle</name>
    <dbReference type="NCBI Taxonomy" id="7067"/>
    <lineage>
        <taxon>Eukaryota</taxon>
        <taxon>Metazoa</taxon>
        <taxon>Ecdysozoa</taxon>
        <taxon>Arthropoda</taxon>
        <taxon>Hexapoda</taxon>
        <taxon>Insecta</taxon>
        <taxon>Pterygota</taxon>
        <taxon>Neoptera</taxon>
        <taxon>Endopterygota</taxon>
        <taxon>Coleoptera</taxon>
        <taxon>Polyphaga</taxon>
        <taxon>Cucujiformia</taxon>
        <taxon>Tenebrionidae</taxon>
        <taxon>Tenebrio</taxon>
    </lineage>
</organism>
<feature type="compositionally biased region" description="Basic and acidic residues" evidence="1">
    <location>
        <begin position="55"/>
        <end position="73"/>
    </location>
</feature>
<evidence type="ECO:0000256" key="1">
    <source>
        <dbReference type="SAM" id="MobiDB-lite"/>
    </source>
</evidence>
<reference evidence="2" key="2">
    <citation type="submission" date="2021-08" db="EMBL/GenBank/DDBJ databases">
        <authorList>
            <person name="Eriksson T."/>
        </authorList>
    </citation>
    <scope>NUCLEOTIDE SEQUENCE</scope>
    <source>
        <strain evidence="2">Stoneville</strain>
        <tissue evidence="2">Whole head</tissue>
    </source>
</reference>
<feature type="compositionally biased region" description="Low complexity" evidence="1">
    <location>
        <begin position="87"/>
        <end position="109"/>
    </location>
</feature>
<evidence type="ECO:0000313" key="2">
    <source>
        <dbReference type="EMBL" id="KAH0815431.1"/>
    </source>
</evidence>
<dbReference type="AlphaFoldDB" id="A0A8J6HIF8"/>
<evidence type="ECO:0000313" key="3">
    <source>
        <dbReference type="Proteomes" id="UP000719412"/>
    </source>
</evidence>
<proteinExistence type="predicted"/>
<reference evidence="2" key="1">
    <citation type="journal article" date="2020" name="J Insects Food Feed">
        <title>The yellow mealworm (Tenebrio molitor) genome: a resource for the emerging insects as food and feed industry.</title>
        <authorList>
            <person name="Eriksson T."/>
            <person name="Andere A."/>
            <person name="Kelstrup H."/>
            <person name="Emery V."/>
            <person name="Picard C."/>
        </authorList>
    </citation>
    <scope>NUCLEOTIDE SEQUENCE</scope>
    <source>
        <strain evidence="2">Stoneville</strain>
        <tissue evidence="2">Whole head</tissue>
    </source>
</reference>
<feature type="region of interest" description="Disordered" evidence="1">
    <location>
        <begin position="142"/>
        <end position="162"/>
    </location>
</feature>
<keyword evidence="3" id="KW-1185">Reference proteome</keyword>
<feature type="region of interest" description="Disordered" evidence="1">
    <location>
        <begin position="48"/>
        <end position="127"/>
    </location>
</feature>
<sequence>MDFEQKNNSDYVNYNPKTPVNEDYAVMKPGVRVTSPSMRMAMMQLSDYTSFRPINENKDDKVEDKGEEVRSEPPYEVLRARPGSVAESGRSSLSRPSSTSSELCSSGSTIVGSRPESVNSDRVRPASVTSADVQLHYASLDLEEGNRSPRTIKGGAGAAGEGQTQAELTLTYAAIDFVKSEGLKHNSLASNAKVKH</sequence>
<dbReference type="EMBL" id="JABDTM020023103">
    <property type="protein sequence ID" value="KAH0815431.1"/>
    <property type="molecule type" value="Genomic_DNA"/>
</dbReference>
<gene>
    <name evidence="2" type="ORF">GEV33_007361</name>
</gene>
<protein>
    <submittedName>
        <fullName evidence="2">Uncharacterized protein</fullName>
    </submittedName>
</protein>
<name>A0A8J6HIF8_TENMO</name>
<feature type="region of interest" description="Disordered" evidence="1">
    <location>
        <begin position="1"/>
        <end position="21"/>
    </location>
</feature>